<dbReference type="Proteomes" id="UP000268350">
    <property type="component" value="Unassembled WGS sequence"/>
</dbReference>
<sequence length="523" mass="59602">MTDPQQDPIPSNTSNTSNTSNMWPELWVYDDKMSHCKRCGKISNKRSYRGLRVCECWCTSLFDSKPPSQKTEYIDLFHPCAEENFYRLFLGESTLPILENHMVSHTKLTPNRRSVLVNWVHAVHSKLLLCDGVFEMAIGIIDRYLQWVKEILPSDLNLMGLSALILASKYENPRTYNQWFLKHTDEGFTDEMISDMELKILLAFKGDISRPVPSQFLQRLCNATEDFGMKCQQLAHYYVQLALMDTELASVKPSQIAAAALFIALNLSDGTPDGGLDESLWTRQLADCSRYTSLQLRATVLRMAQLPLKAEQEELLSIRKKFKYISVSWVKEILPSDLNLMGLSALILASKYENPRTYNQWFLKHTDEGFTDEMISDMELKILLAFKGDISRPVPSQFLQRLCNATEDFGMKCQQLAHYYVQLALMDTELASVKPSQIAAAALFIALNLSDGTPDGGLDESLWTRQLADCSRYTSLQLRATVLRMAQLPLKAEQEELLSIRKKFKYISVSVGPRLESILNIRD</sequence>
<protein>
    <submittedName>
        <fullName evidence="7">Blast:G2/mitotic-specific cyclin-B</fullName>
    </submittedName>
</protein>
<reference evidence="8" key="1">
    <citation type="submission" date="2018-01" db="EMBL/GenBank/DDBJ databases">
        <authorList>
            <person name="Alioto T."/>
            <person name="Alioto T."/>
        </authorList>
    </citation>
    <scope>NUCLEOTIDE SEQUENCE [LARGE SCALE GENOMIC DNA]</scope>
</reference>
<evidence type="ECO:0000256" key="3">
    <source>
        <dbReference type="ARBA" id="ARBA00023306"/>
    </source>
</evidence>
<dbReference type="PANTHER" id="PTHR10177">
    <property type="entry name" value="CYCLINS"/>
    <property type="match status" value="1"/>
</dbReference>
<keyword evidence="3" id="KW-0131">Cell cycle</keyword>
<dbReference type="GO" id="GO:0051301">
    <property type="term" value="P:cell division"/>
    <property type="evidence" value="ECO:0007669"/>
    <property type="project" value="UniProtKB-KW"/>
</dbReference>
<dbReference type="InterPro" id="IPR013763">
    <property type="entry name" value="Cyclin-like_dom"/>
</dbReference>
<evidence type="ECO:0000256" key="2">
    <source>
        <dbReference type="ARBA" id="ARBA00023127"/>
    </source>
</evidence>
<keyword evidence="2 4" id="KW-0195">Cyclin</keyword>
<dbReference type="Gene3D" id="1.10.472.10">
    <property type="entry name" value="Cyclin-like"/>
    <property type="match status" value="3"/>
</dbReference>
<feature type="domain" description="Cyclin-like" evidence="5">
    <location>
        <begin position="118"/>
        <end position="202"/>
    </location>
</feature>
<dbReference type="GO" id="GO:0000278">
    <property type="term" value="P:mitotic cell cycle"/>
    <property type="evidence" value="ECO:0007669"/>
    <property type="project" value="UniProtKB-ARBA"/>
</dbReference>
<comment type="similarity">
    <text evidence="4">Belongs to the cyclin family.</text>
</comment>
<dbReference type="InterPro" id="IPR036915">
    <property type="entry name" value="Cyclin-like_sf"/>
</dbReference>
<dbReference type="SMART" id="SM00385">
    <property type="entry name" value="CYCLIN"/>
    <property type="match status" value="4"/>
</dbReference>
<evidence type="ECO:0000259" key="5">
    <source>
        <dbReference type="SMART" id="SM00385"/>
    </source>
</evidence>
<dbReference type="STRING" id="7266.A0A3B0KRK2"/>
<dbReference type="Pfam" id="PF02984">
    <property type="entry name" value="Cyclin_C"/>
    <property type="match status" value="2"/>
</dbReference>
<dbReference type="InterPro" id="IPR006671">
    <property type="entry name" value="Cyclin_N"/>
</dbReference>
<dbReference type="SUPFAM" id="SSF47954">
    <property type="entry name" value="Cyclin-like"/>
    <property type="match status" value="4"/>
</dbReference>
<proteinExistence type="inferred from homology"/>
<evidence type="ECO:0000259" key="6">
    <source>
        <dbReference type="SMART" id="SM01332"/>
    </source>
</evidence>
<feature type="domain" description="Cyclin-like" evidence="5">
    <location>
        <begin position="397"/>
        <end position="487"/>
    </location>
</feature>
<dbReference type="AlphaFoldDB" id="A0A3B0KRK2"/>
<keyword evidence="1" id="KW-0132">Cell division</keyword>
<accession>A0A3B0KRK2</accession>
<dbReference type="InterPro" id="IPR004367">
    <property type="entry name" value="Cyclin_C-dom"/>
</dbReference>
<dbReference type="OrthoDB" id="5590282at2759"/>
<gene>
    <name evidence="7" type="ORF">DGUA_6G018757</name>
</gene>
<organism evidence="7 8">
    <name type="scientific">Drosophila guanche</name>
    <name type="common">Fruit fly</name>
    <dbReference type="NCBI Taxonomy" id="7266"/>
    <lineage>
        <taxon>Eukaryota</taxon>
        <taxon>Metazoa</taxon>
        <taxon>Ecdysozoa</taxon>
        <taxon>Arthropoda</taxon>
        <taxon>Hexapoda</taxon>
        <taxon>Insecta</taxon>
        <taxon>Pterygota</taxon>
        <taxon>Neoptera</taxon>
        <taxon>Endopterygota</taxon>
        <taxon>Diptera</taxon>
        <taxon>Brachycera</taxon>
        <taxon>Muscomorpha</taxon>
        <taxon>Ephydroidea</taxon>
        <taxon>Drosophilidae</taxon>
        <taxon>Drosophila</taxon>
        <taxon>Sophophora</taxon>
    </lineage>
</organism>
<dbReference type="PROSITE" id="PS00292">
    <property type="entry name" value="CYCLINS"/>
    <property type="match status" value="1"/>
</dbReference>
<dbReference type="InterPro" id="IPR039361">
    <property type="entry name" value="Cyclin"/>
</dbReference>
<feature type="domain" description="Cyclin-like" evidence="5">
    <location>
        <begin position="313"/>
        <end position="384"/>
    </location>
</feature>
<feature type="domain" description="Cyclin-like" evidence="5">
    <location>
        <begin position="215"/>
        <end position="305"/>
    </location>
</feature>
<evidence type="ECO:0000256" key="1">
    <source>
        <dbReference type="ARBA" id="ARBA00022618"/>
    </source>
</evidence>
<keyword evidence="8" id="KW-1185">Reference proteome</keyword>
<feature type="domain" description="Cyclin C-terminal" evidence="6">
    <location>
        <begin position="211"/>
        <end position="336"/>
    </location>
</feature>
<dbReference type="SMART" id="SM01332">
    <property type="entry name" value="Cyclin_C"/>
    <property type="match status" value="2"/>
</dbReference>
<dbReference type="InterPro" id="IPR048258">
    <property type="entry name" value="Cyclins_cyclin-box"/>
</dbReference>
<evidence type="ECO:0000256" key="4">
    <source>
        <dbReference type="RuleBase" id="RU000383"/>
    </source>
</evidence>
<evidence type="ECO:0000313" key="7">
    <source>
        <dbReference type="EMBL" id="SPP88526.1"/>
    </source>
</evidence>
<feature type="domain" description="Cyclin C-terminal" evidence="6">
    <location>
        <begin position="393"/>
        <end position="515"/>
    </location>
</feature>
<evidence type="ECO:0000313" key="8">
    <source>
        <dbReference type="Proteomes" id="UP000268350"/>
    </source>
</evidence>
<dbReference type="EMBL" id="OUUW01000015">
    <property type="protein sequence ID" value="SPP88526.1"/>
    <property type="molecule type" value="Genomic_DNA"/>
</dbReference>
<dbReference type="Pfam" id="PF00134">
    <property type="entry name" value="Cyclin_N"/>
    <property type="match status" value="2"/>
</dbReference>
<name>A0A3B0KRK2_DROGU</name>